<dbReference type="Proteomes" id="UP000274131">
    <property type="component" value="Unassembled WGS sequence"/>
</dbReference>
<dbReference type="AlphaFoldDB" id="A0A158Q9C5"/>
<dbReference type="OrthoDB" id="28413at2759"/>
<evidence type="ECO:0000313" key="4">
    <source>
        <dbReference type="EMBL" id="VDD86210.1"/>
    </source>
</evidence>
<keyword evidence="2" id="KW-0175">Coiled coil</keyword>
<dbReference type="InterPro" id="IPR006816">
    <property type="entry name" value="ELMO_dom"/>
</dbReference>
<feature type="domain" description="ELMO" evidence="3">
    <location>
        <begin position="340"/>
        <end position="549"/>
    </location>
</feature>
<dbReference type="GO" id="GO:0005886">
    <property type="term" value="C:plasma membrane"/>
    <property type="evidence" value="ECO:0007669"/>
    <property type="project" value="TreeGrafter"/>
</dbReference>
<dbReference type="PROSITE" id="PS51335">
    <property type="entry name" value="ELMO"/>
    <property type="match status" value="1"/>
</dbReference>
<name>A0A158Q9C5_ENTVE</name>
<evidence type="ECO:0000259" key="3">
    <source>
        <dbReference type="PROSITE" id="PS51335"/>
    </source>
</evidence>
<dbReference type="InterPro" id="IPR050868">
    <property type="entry name" value="ELMO_domain-containing"/>
</dbReference>
<dbReference type="Gene3D" id="2.30.29.30">
    <property type="entry name" value="Pleckstrin-homology domain (PH domain)/Phosphotyrosine-binding domain (PTB)"/>
    <property type="match status" value="1"/>
</dbReference>
<evidence type="ECO:0000313" key="6">
    <source>
        <dbReference type="WBParaSite" id="EVEC_0000164501-mRNA-1"/>
    </source>
</evidence>
<evidence type="ECO:0000313" key="5">
    <source>
        <dbReference type="Proteomes" id="UP000274131"/>
    </source>
</evidence>
<reference evidence="6" key="1">
    <citation type="submission" date="2016-04" db="UniProtKB">
        <authorList>
            <consortium name="WormBaseParasite"/>
        </authorList>
    </citation>
    <scope>IDENTIFICATION</scope>
</reference>
<dbReference type="GO" id="GO:0007015">
    <property type="term" value="P:actin filament organization"/>
    <property type="evidence" value="ECO:0007669"/>
    <property type="project" value="TreeGrafter"/>
</dbReference>
<evidence type="ECO:0000256" key="2">
    <source>
        <dbReference type="SAM" id="Coils"/>
    </source>
</evidence>
<dbReference type="EMBL" id="UXUI01007200">
    <property type="protein sequence ID" value="VDD86210.1"/>
    <property type="molecule type" value="Genomic_DNA"/>
</dbReference>
<reference evidence="4 5" key="2">
    <citation type="submission" date="2018-10" db="EMBL/GenBank/DDBJ databases">
        <authorList>
            <consortium name="Pathogen Informatics"/>
        </authorList>
    </citation>
    <scope>NUCLEOTIDE SEQUENCE [LARGE SCALE GENOMIC DNA]</scope>
</reference>
<sequence length="784" mass="89677">MTANFHASWKPLKEVDIRLPENTVKGAVQLDPNIANYFPSNFGFRNQGPNSTAFITLDKKSEDLSDLVNRLSIELKLPHTGENLYALRFDPKENDGAFLTDENRDLIRQGFMFFLTASPERYALTILAQLKKLSSGSRTTELYTVLTDLISNSAHATFASEFHRIGGVEFLIETFQSNNFSDNLSIRADVLQALFLLMEHPGLRRWSDIPNLFIVKISENINGKAKQEDNSLLLSSLNIVDMILNSKNQSKMTLVMQEVPFESLLRHLEKSDERVLHSVLTVMNSLYAKASDQEKDAILLTNFKCLQHLHSTPFRKAIENTVLRKSRQLDVGVEQQLVVIQRILLNELAAQARCVPSESDIERLFHSEEAFFFLKGMKCFGLERADLNRSPGGSRGRKEEMPQFAASISRTPPGMLAVNLLSSLLLPHSDSLTRIGMEYSSLVEGNSWPFLVVSVELTLILIEVLHVMNEPVFCLVYALRSFNNARRFNHRLEEGDRLHVMLFKSDRPFEELFGTFIRLFHRTWREMQACEVDVQKVLSVVKKQVEIGFKDRPETIEKLEEVFTAHSYPHMQALWEKERNEKEAEDLQSEAVKELRTYLRPSMEELIRKNRKNVLKNGFTFRKMQEHKSLQKGQQFWHWKLDMSEKTLMYWDCTSPDNILPVDPPTSVNIAVSEIKRVITGEEVGDSTVHLKSKKHSGICGLTIEVGDKPDIYFLATSDEQVINAWYDGINALIGSDKLSVQAQQHAELFLNIEVKMRLLELNCIPNHLNLPSLPTDLDWAKAQ</sequence>
<dbReference type="Pfam" id="PF11841">
    <property type="entry name" value="ELMO_ARM"/>
    <property type="match status" value="1"/>
</dbReference>
<dbReference type="GO" id="GO:0048870">
    <property type="term" value="P:cell motility"/>
    <property type="evidence" value="ECO:0007669"/>
    <property type="project" value="TreeGrafter"/>
</dbReference>
<dbReference type="Pfam" id="PF16457">
    <property type="entry name" value="PH_12"/>
    <property type="match status" value="1"/>
</dbReference>
<dbReference type="InterPro" id="IPR024574">
    <property type="entry name" value="ELMO_ARM"/>
</dbReference>
<feature type="coiled-coil region" evidence="2">
    <location>
        <begin position="570"/>
        <end position="597"/>
    </location>
</feature>
<accession>A0A158Q9C5</accession>
<dbReference type="PANTHER" id="PTHR12771">
    <property type="entry name" value="ENGULFMENT AND CELL MOTILITY"/>
    <property type="match status" value="1"/>
</dbReference>
<dbReference type="WBParaSite" id="EVEC_0000164501-mRNA-1">
    <property type="protein sequence ID" value="EVEC_0000164501-mRNA-1"/>
    <property type="gene ID" value="EVEC_0000164501"/>
</dbReference>
<dbReference type="PANTHER" id="PTHR12771:SF56">
    <property type="entry name" value="CED-12"/>
    <property type="match status" value="1"/>
</dbReference>
<protein>
    <submittedName>
        <fullName evidence="6">ELMO domain-containing protein</fullName>
    </submittedName>
</protein>
<dbReference type="Pfam" id="PF04727">
    <property type="entry name" value="ELMO_CED12"/>
    <property type="match status" value="1"/>
</dbReference>
<dbReference type="InterPro" id="IPR001849">
    <property type="entry name" value="PH_domain"/>
</dbReference>
<comment type="function">
    <text evidence="1">Involved in cytoskeletal rearrangements required for phagocytosis of apoptotic cells and cell motility. Acts in association with DOCK1 and CRK. Was initially proposed to be required in complex with DOCK1 to activate Rac Rho small GTPases. May enhance the guanine nucleotide exchange factor (GEF) activity of DOCK1.</text>
</comment>
<dbReference type="SUPFAM" id="SSF50729">
    <property type="entry name" value="PH domain-like"/>
    <property type="match status" value="1"/>
</dbReference>
<dbReference type="InterPro" id="IPR011993">
    <property type="entry name" value="PH-like_dom_sf"/>
</dbReference>
<proteinExistence type="predicted"/>
<keyword evidence="5" id="KW-1185">Reference proteome</keyword>
<evidence type="ECO:0000256" key="1">
    <source>
        <dbReference type="ARBA" id="ARBA00024863"/>
    </source>
</evidence>
<gene>
    <name evidence="4" type="ORF">EVEC_LOCUS1353</name>
</gene>
<dbReference type="STRING" id="51028.A0A158Q9C5"/>
<organism evidence="6">
    <name type="scientific">Enterobius vermicularis</name>
    <name type="common">Human pinworm</name>
    <dbReference type="NCBI Taxonomy" id="51028"/>
    <lineage>
        <taxon>Eukaryota</taxon>
        <taxon>Metazoa</taxon>
        <taxon>Ecdysozoa</taxon>
        <taxon>Nematoda</taxon>
        <taxon>Chromadorea</taxon>
        <taxon>Rhabditida</taxon>
        <taxon>Spirurina</taxon>
        <taxon>Oxyuridomorpha</taxon>
        <taxon>Oxyuroidea</taxon>
        <taxon>Oxyuridae</taxon>
        <taxon>Enterobius</taxon>
    </lineage>
</organism>